<keyword evidence="3" id="KW-1185">Reference proteome</keyword>
<feature type="domain" description="RdRp catalytic" evidence="1">
    <location>
        <begin position="240"/>
        <end position="441"/>
    </location>
</feature>
<organism evidence="2 3">
    <name type="scientific">Chilo suppressalis</name>
    <name type="common">Asiatic rice borer moth</name>
    <dbReference type="NCBI Taxonomy" id="168631"/>
    <lineage>
        <taxon>Eukaryota</taxon>
        <taxon>Metazoa</taxon>
        <taxon>Ecdysozoa</taxon>
        <taxon>Arthropoda</taxon>
        <taxon>Hexapoda</taxon>
        <taxon>Insecta</taxon>
        <taxon>Pterygota</taxon>
        <taxon>Neoptera</taxon>
        <taxon>Endopterygota</taxon>
        <taxon>Lepidoptera</taxon>
        <taxon>Glossata</taxon>
        <taxon>Ditrysia</taxon>
        <taxon>Pyraloidea</taxon>
        <taxon>Crambidae</taxon>
        <taxon>Crambinae</taxon>
        <taxon>Chilo</taxon>
    </lineage>
</organism>
<name>A0ABN8ATT3_CHISP</name>
<proteinExistence type="predicted"/>
<protein>
    <recommendedName>
        <fullName evidence="1">RdRp catalytic domain-containing protein</fullName>
    </recommendedName>
</protein>
<accession>A0ABN8ATT3</accession>
<dbReference type="Proteomes" id="UP001153292">
    <property type="component" value="Chromosome 1"/>
</dbReference>
<sequence>MYVKGREFIKDSTSQSTVTNSSSCRAALPSTLLSVSLTTNNENKTQIDTVVDRVMDNILNQSSDVLTQGRQTFCPFREQSVTAAQAYETAFDFLNMNTGRDCFSLIDWLQSIMECFEKETLTVPALLEVTVERSESDPDTTQKVTSTKIIKKMGNKTIAGRENVRKEMQRLVCSFASYIKHKERGKKDRRAIASATMLLRPFLHIIESFHLELSKGLMGSTISIGGEEKKAKITSNMEVTALDTELANHVSQGTEDATKWNECLSPAIFYLMHHYMFEPSLRVANLVPLHSRMGILFLSICKYGHLFQSWKRIQIGPGPIVKNKDSYTRILWVDEHEKSMNERTKSWYIKLKDKITEDRKYFMSSPGMLMGMLNAASTTIGLLPMNFLMQRNSMKVVCMRSSDDSTTKYLSNSAENNKLCVIRNKQNLSLIGINLSPDKTFFLPEGIAEYTSWYIDGKFVSQYGTEVPSIRPQGKSPYDDLYAIAKGTSTLLQTLVINHLGATARIRIGISACKKVWRLKETGSNLREGVSPKVQLIEDGGQNLWNCVNCHLNEIAMKRRLVTTDEENEYMYIITNPDNPKIAGSCPVTVATM</sequence>
<evidence type="ECO:0000313" key="2">
    <source>
        <dbReference type="EMBL" id="CAH0397660.1"/>
    </source>
</evidence>
<dbReference type="InterPro" id="IPR007099">
    <property type="entry name" value="RNA-dir_pol_NSvirus"/>
</dbReference>
<gene>
    <name evidence="2" type="ORF">CHILSU_LOCUS735</name>
</gene>
<evidence type="ECO:0000259" key="1">
    <source>
        <dbReference type="PROSITE" id="PS50525"/>
    </source>
</evidence>
<dbReference type="PROSITE" id="PS50525">
    <property type="entry name" value="RDRP_SSRNA_NEG_SEG"/>
    <property type="match status" value="1"/>
</dbReference>
<evidence type="ECO:0000313" key="3">
    <source>
        <dbReference type="Proteomes" id="UP001153292"/>
    </source>
</evidence>
<reference evidence="2" key="1">
    <citation type="submission" date="2021-12" db="EMBL/GenBank/DDBJ databases">
        <authorList>
            <person name="King R."/>
        </authorList>
    </citation>
    <scope>NUCLEOTIDE SEQUENCE</scope>
</reference>
<dbReference type="EMBL" id="OU963894">
    <property type="protein sequence ID" value="CAH0397660.1"/>
    <property type="molecule type" value="Genomic_DNA"/>
</dbReference>
<dbReference type="InterPro" id="IPR001407">
    <property type="entry name" value="RNA_pol_PB1_influenza"/>
</dbReference>
<dbReference type="Pfam" id="PF00602">
    <property type="entry name" value="Flu_PB1"/>
    <property type="match status" value="1"/>
</dbReference>